<dbReference type="GO" id="GO:0005829">
    <property type="term" value="C:cytosol"/>
    <property type="evidence" value="ECO:0007669"/>
    <property type="project" value="TreeGrafter"/>
</dbReference>
<evidence type="ECO:0000259" key="4">
    <source>
        <dbReference type="Pfam" id="PF04909"/>
    </source>
</evidence>
<keyword evidence="6" id="KW-1185">Reference proteome</keyword>
<evidence type="ECO:0000256" key="1">
    <source>
        <dbReference type="ARBA" id="ARBA00022793"/>
    </source>
</evidence>
<dbReference type="EMBL" id="ML993637">
    <property type="protein sequence ID" value="KAF2159467.1"/>
    <property type="molecule type" value="Genomic_DNA"/>
</dbReference>
<dbReference type="RefSeq" id="XP_033660356.1">
    <property type="nucleotide sequence ID" value="XM_033809753.1"/>
</dbReference>
<dbReference type="Gene3D" id="3.20.20.140">
    <property type="entry name" value="Metal-dependent hydrolases"/>
    <property type="match status" value="1"/>
</dbReference>
<accession>A0A6A6BXF0</accession>
<evidence type="ECO:0000256" key="2">
    <source>
        <dbReference type="ARBA" id="ARBA00023239"/>
    </source>
</evidence>
<dbReference type="PANTHER" id="PTHR21240">
    <property type="entry name" value="2-AMINO-3-CARBOXYLMUCONATE-6-SEMIALDEHYDE DECARBOXYLASE"/>
    <property type="match status" value="1"/>
</dbReference>
<organism evidence="5 6">
    <name type="scientific">Zasmidium cellare ATCC 36951</name>
    <dbReference type="NCBI Taxonomy" id="1080233"/>
    <lineage>
        <taxon>Eukaryota</taxon>
        <taxon>Fungi</taxon>
        <taxon>Dikarya</taxon>
        <taxon>Ascomycota</taxon>
        <taxon>Pezizomycotina</taxon>
        <taxon>Dothideomycetes</taxon>
        <taxon>Dothideomycetidae</taxon>
        <taxon>Mycosphaerellales</taxon>
        <taxon>Mycosphaerellaceae</taxon>
        <taxon>Zasmidium</taxon>
    </lineage>
</organism>
<dbReference type="GO" id="GO:0016787">
    <property type="term" value="F:hydrolase activity"/>
    <property type="evidence" value="ECO:0007669"/>
    <property type="project" value="InterPro"/>
</dbReference>
<dbReference type="InterPro" id="IPR032466">
    <property type="entry name" value="Metal_Hydrolase"/>
</dbReference>
<keyword evidence="1 3" id="KW-0210">Decarboxylase</keyword>
<proteinExistence type="inferred from homology"/>
<evidence type="ECO:0000313" key="5">
    <source>
        <dbReference type="EMBL" id="KAF2159467.1"/>
    </source>
</evidence>
<dbReference type="GO" id="GO:0019748">
    <property type="term" value="P:secondary metabolic process"/>
    <property type="evidence" value="ECO:0007669"/>
    <property type="project" value="TreeGrafter"/>
</dbReference>
<evidence type="ECO:0000313" key="6">
    <source>
        <dbReference type="Proteomes" id="UP000799537"/>
    </source>
</evidence>
<comment type="similarity">
    <text evidence="3">Belongs to the metallo-dependent hydrolases superfamily.</text>
</comment>
<dbReference type="Pfam" id="PF04909">
    <property type="entry name" value="Amidohydro_2"/>
    <property type="match status" value="1"/>
</dbReference>
<dbReference type="OrthoDB" id="432010at2759"/>
<sequence>MSQKLPRLITLEEHWVSPTLASSPRFQGLYKSLFQRDPSLAAHLQDVSAGRIASMNRHSIDVQVVSHSPGLRTLNECRSANDDLYKAICAHSDRIAGFAVLPVAEPAFCGEELRRCVEELGFKGALIDHQTWKGTYYTGPEYNSMWETFEKLDVPCYMHPTWLAEHQIQALVPSEEVSKPAQKAITGSSWGWHTDTGSHVLQLHAAGVFDRFPNLKLVLGHFGEMLPFMLDRIEAFSSRYGGFKRSFKEMWRENIWITTSGVWSLDPLATILRNTSIDRIMFSIDYPYSTNEVGLKWFKDLADSGLVNEAGLQKIAHLNAARLLKL</sequence>
<protein>
    <recommendedName>
        <fullName evidence="4">Amidohydrolase-related domain-containing protein</fullName>
    </recommendedName>
</protein>
<feature type="domain" description="Amidohydrolase-related" evidence="4">
    <location>
        <begin position="59"/>
        <end position="326"/>
    </location>
</feature>
<name>A0A6A6BXF0_ZASCE</name>
<dbReference type="InterPro" id="IPR032465">
    <property type="entry name" value="ACMSD"/>
</dbReference>
<dbReference type="AlphaFoldDB" id="A0A6A6BXF0"/>
<dbReference type="InterPro" id="IPR006680">
    <property type="entry name" value="Amidohydro-rel"/>
</dbReference>
<dbReference type="Proteomes" id="UP000799537">
    <property type="component" value="Unassembled WGS sequence"/>
</dbReference>
<dbReference type="GO" id="GO:0016831">
    <property type="term" value="F:carboxy-lyase activity"/>
    <property type="evidence" value="ECO:0007669"/>
    <property type="project" value="UniProtKB-KW"/>
</dbReference>
<reference evidence="5" key="1">
    <citation type="journal article" date="2020" name="Stud. Mycol.">
        <title>101 Dothideomycetes genomes: a test case for predicting lifestyles and emergence of pathogens.</title>
        <authorList>
            <person name="Haridas S."/>
            <person name="Albert R."/>
            <person name="Binder M."/>
            <person name="Bloem J."/>
            <person name="Labutti K."/>
            <person name="Salamov A."/>
            <person name="Andreopoulos B."/>
            <person name="Baker S."/>
            <person name="Barry K."/>
            <person name="Bills G."/>
            <person name="Bluhm B."/>
            <person name="Cannon C."/>
            <person name="Castanera R."/>
            <person name="Culley D."/>
            <person name="Daum C."/>
            <person name="Ezra D."/>
            <person name="Gonzalez J."/>
            <person name="Henrissat B."/>
            <person name="Kuo A."/>
            <person name="Liang C."/>
            <person name="Lipzen A."/>
            <person name="Lutzoni F."/>
            <person name="Magnuson J."/>
            <person name="Mondo S."/>
            <person name="Nolan M."/>
            <person name="Ohm R."/>
            <person name="Pangilinan J."/>
            <person name="Park H.-J."/>
            <person name="Ramirez L."/>
            <person name="Alfaro M."/>
            <person name="Sun H."/>
            <person name="Tritt A."/>
            <person name="Yoshinaga Y."/>
            <person name="Zwiers L.-H."/>
            <person name="Turgeon B."/>
            <person name="Goodwin S."/>
            <person name="Spatafora J."/>
            <person name="Crous P."/>
            <person name="Grigoriev I."/>
        </authorList>
    </citation>
    <scope>NUCLEOTIDE SEQUENCE</scope>
    <source>
        <strain evidence="5">ATCC 36951</strain>
    </source>
</reference>
<dbReference type="GeneID" id="54563025"/>
<evidence type="ECO:0000256" key="3">
    <source>
        <dbReference type="RuleBase" id="RU366045"/>
    </source>
</evidence>
<dbReference type="SUPFAM" id="SSF51556">
    <property type="entry name" value="Metallo-dependent hydrolases"/>
    <property type="match status" value="1"/>
</dbReference>
<dbReference type="PANTHER" id="PTHR21240:SF30">
    <property type="entry name" value="AMIDOHYDROLASE-RELATED DOMAIN-CONTAINING PROTEIN-RELATED"/>
    <property type="match status" value="1"/>
</dbReference>
<keyword evidence="2 3" id="KW-0456">Lyase</keyword>
<gene>
    <name evidence="5" type="ORF">M409DRAFT_30087</name>
</gene>